<accession>A0A4R5L3U5</accession>
<gene>
    <name evidence="1" type="ORF">E1N52_35120</name>
</gene>
<dbReference type="Gene3D" id="1.10.287.950">
    <property type="entry name" value="Methyl-accepting chemotaxis protein"/>
    <property type="match status" value="1"/>
</dbReference>
<dbReference type="AlphaFoldDB" id="A0A4R5L3U5"/>
<protein>
    <submittedName>
        <fullName evidence="1">Uncharacterized protein</fullName>
    </submittedName>
</protein>
<dbReference type="SUPFAM" id="SSF58104">
    <property type="entry name" value="Methyl-accepting chemotaxis protein (MCP) signaling domain"/>
    <property type="match status" value="1"/>
</dbReference>
<reference evidence="1 2" key="1">
    <citation type="submission" date="2019-03" db="EMBL/GenBank/DDBJ databases">
        <title>Paraburkholderia sp. isolated from native Mimosa gymnas in Guartela State Park, Brazil.</title>
        <authorList>
            <person name="Paulitsch F."/>
            <person name="Hungria M."/>
            <person name="Delamuta J.R.M."/>
            <person name="Ribeiro R.A."/>
            <person name="Dall'Agnol R."/>
            <person name="Silva J.S.B."/>
        </authorList>
    </citation>
    <scope>NUCLEOTIDE SEQUENCE [LARGE SCALE GENOMIC DNA]</scope>
    <source>
        <strain evidence="1 2">CNPSo 3008</strain>
    </source>
</reference>
<comment type="caution">
    <text evidence="1">The sequence shown here is derived from an EMBL/GenBank/DDBJ whole genome shotgun (WGS) entry which is preliminary data.</text>
</comment>
<name>A0A4R5L3U5_9BURK</name>
<dbReference type="EMBL" id="SMOD01000042">
    <property type="protein sequence ID" value="TDG03351.1"/>
    <property type="molecule type" value="Genomic_DNA"/>
</dbReference>
<proteinExistence type="predicted"/>
<dbReference type="Proteomes" id="UP000295606">
    <property type="component" value="Unassembled WGS sequence"/>
</dbReference>
<evidence type="ECO:0000313" key="2">
    <source>
        <dbReference type="Proteomes" id="UP000295606"/>
    </source>
</evidence>
<sequence length="124" mass="13640">MPNAGAYRPHIHAVVNPTRATVFILHLGVPLSQAHPTRSKPHAFLQAFRVGRLCEIYRHCWRKRCQRGRVGVHGEQDADILALNAAAEAARAGEQGRVGECFQWSLTDRRVPLGQGGKASVVGR</sequence>
<dbReference type="OrthoDB" id="10019931at2"/>
<organism evidence="1 2">
    <name type="scientific">Paraburkholderia guartelaensis</name>
    <dbReference type="NCBI Taxonomy" id="2546446"/>
    <lineage>
        <taxon>Bacteria</taxon>
        <taxon>Pseudomonadati</taxon>
        <taxon>Pseudomonadota</taxon>
        <taxon>Betaproteobacteria</taxon>
        <taxon>Burkholderiales</taxon>
        <taxon>Burkholderiaceae</taxon>
        <taxon>Paraburkholderia</taxon>
    </lineage>
</organism>
<evidence type="ECO:0000313" key="1">
    <source>
        <dbReference type="EMBL" id="TDG03351.1"/>
    </source>
</evidence>